<dbReference type="GO" id="GO:0032259">
    <property type="term" value="P:methylation"/>
    <property type="evidence" value="ECO:0007669"/>
    <property type="project" value="UniProtKB-KW"/>
</dbReference>
<comment type="caution">
    <text evidence="1">The sequence shown here is derived from an EMBL/GenBank/DDBJ whole genome shotgun (WGS) entry which is preliminary data.</text>
</comment>
<dbReference type="Proteomes" id="UP001349262">
    <property type="component" value="Unassembled WGS sequence"/>
</dbReference>
<evidence type="ECO:0000313" key="1">
    <source>
        <dbReference type="EMBL" id="MEE7459559.1"/>
    </source>
</evidence>
<dbReference type="GO" id="GO:0008168">
    <property type="term" value="F:methyltransferase activity"/>
    <property type="evidence" value="ECO:0007669"/>
    <property type="project" value="UniProtKB-KW"/>
</dbReference>
<dbReference type="Gene3D" id="3.40.50.150">
    <property type="entry name" value="Vaccinia Virus protein VP39"/>
    <property type="match status" value="1"/>
</dbReference>
<proteinExistence type="predicted"/>
<sequence>MLRRTAGALARAYGALATLPFAVRRDRIAPPRDLAHGAWIDSLSERFDRPGLRVLEVGSRNVTGANFRHRFSRAEYVGFDFYAGENVDVVGDAHRLSSYFAQDERFDLIFSSAVFEHLAMPWLAAVEIGRLLKVGGHVFVETHFSFRSHERPWNFFQFSDMGLRALFNDALGFELIEKGMSSPIAGYFTAAARPGLRFSPITEMYGHSEILCRKRAEPPAGFDWSRVPLDAVVDGTRYPEPTPR</sequence>
<dbReference type="CDD" id="cd02440">
    <property type="entry name" value="AdoMet_MTases"/>
    <property type="match status" value="1"/>
</dbReference>
<keyword evidence="1" id="KW-0489">Methyltransferase</keyword>
<name>A0ABU7TG44_9HYPH</name>
<gene>
    <name evidence="1" type="ORF">MRSR164_23035</name>
</gene>
<organism evidence="1 2">
    <name type="scientific">Methylobacterium radiotolerans</name>
    <dbReference type="NCBI Taxonomy" id="31998"/>
    <lineage>
        <taxon>Bacteria</taxon>
        <taxon>Pseudomonadati</taxon>
        <taxon>Pseudomonadota</taxon>
        <taxon>Alphaproteobacteria</taxon>
        <taxon>Hyphomicrobiales</taxon>
        <taxon>Methylobacteriaceae</taxon>
        <taxon>Methylobacterium</taxon>
    </lineage>
</organism>
<keyword evidence="1" id="KW-0808">Transferase</keyword>
<protein>
    <submittedName>
        <fullName evidence="1">Methyltransferase type 11</fullName>
    </submittedName>
</protein>
<dbReference type="EMBL" id="MLBY01000005">
    <property type="protein sequence ID" value="MEE7459559.1"/>
    <property type="molecule type" value="Genomic_DNA"/>
</dbReference>
<dbReference type="InterPro" id="IPR029063">
    <property type="entry name" value="SAM-dependent_MTases_sf"/>
</dbReference>
<dbReference type="Pfam" id="PF13489">
    <property type="entry name" value="Methyltransf_23"/>
    <property type="match status" value="1"/>
</dbReference>
<reference evidence="1 2" key="1">
    <citation type="journal article" date="2012" name="Genet. Mol. Biol.">
        <title>Analysis of 16S rRNA and mxaF genes revealing insights into Methylobacterium niche-specific plant association.</title>
        <authorList>
            <person name="Dourado M.N."/>
            <person name="Andreote F.D."/>
            <person name="Dini-Andreote F."/>
            <person name="Conti R."/>
            <person name="Araujo J.M."/>
            <person name="Araujo W.L."/>
        </authorList>
    </citation>
    <scope>NUCLEOTIDE SEQUENCE [LARGE SCALE GENOMIC DNA]</scope>
    <source>
        <strain evidence="1 2">SR1.6/4</strain>
    </source>
</reference>
<accession>A0ABU7TG44</accession>
<evidence type="ECO:0000313" key="2">
    <source>
        <dbReference type="Proteomes" id="UP001349262"/>
    </source>
</evidence>
<dbReference type="SUPFAM" id="SSF53335">
    <property type="entry name" value="S-adenosyl-L-methionine-dependent methyltransferases"/>
    <property type="match status" value="1"/>
</dbReference>
<keyword evidence="2" id="KW-1185">Reference proteome</keyword>